<proteinExistence type="predicted"/>
<gene>
    <name evidence="1" type="ORF">Dcar01_01849</name>
</gene>
<keyword evidence="2" id="KW-1185">Reference proteome</keyword>
<protein>
    <submittedName>
        <fullName evidence="1">Uncharacterized protein</fullName>
    </submittedName>
</protein>
<name>A0ABP9W9B3_9DEIO</name>
<dbReference type="EMBL" id="BAABRP010000005">
    <property type="protein sequence ID" value="GAA5513123.1"/>
    <property type="molecule type" value="Genomic_DNA"/>
</dbReference>
<dbReference type="Proteomes" id="UP001401887">
    <property type="component" value="Unassembled WGS sequence"/>
</dbReference>
<comment type="caution">
    <text evidence="1">The sequence shown here is derived from an EMBL/GenBank/DDBJ whole genome shotgun (WGS) entry which is preliminary data.</text>
</comment>
<sequence>MTVKNIPPEPTIAVQCLAVEPASPELRVLAEVNEDGYRQRIVGRASDLPTTLA</sequence>
<evidence type="ECO:0000313" key="2">
    <source>
        <dbReference type="Proteomes" id="UP001401887"/>
    </source>
</evidence>
<dbReference type="RefSeq" id="WP_345464252.1">
    <property type="nucleotide sequence ID" value="NZ_BAABRP010000005.1"/>
</dbReference>
<evidence type="ECO:0000313" key="1">
    <source>
        <dbReference type="EMBL" id="GAA5513123.1"/>
    </source>
</evidence>
<accession>A0ABP9W9B3</accession>
<organism evidence="1 2">
    <name type="scientific">Deinococcus carri</name>
    <dbReference type="NCBI Taxonomy" id="1211323"/>
    <lineage>
        <taxon>Bacteria</taxon>
        <taxon>Thermotogati</taxon>
        <taxon>Deinococcota</taxon>
        <taxon>Deinococci</taxon>
        <taxon>Deinococcales</taxon>
        <taxon>Deinococcaceae</taxon>
        <taxon>Deinococcus</taxon>
    </lineage>
</organism>
<reference evidence="1 2" key="1">
    <citation type="submission" date="2024-02" db="EMBL/GenBank/DDBJ databases">
        <title>Deinococcus carri NBRC 110142.</title>
        <authorList>
            <person name="Ichikawa N."/>
            <person name="Katano-Makiyama Y."/>
            <person name="Hidaka K."/>
        </authorList>
    </citation>
    <scope>NUCLEOTIDE SEQUENCE [LARGE SCALE GENOMIC DNA]</scope>
    <source>
        <strain evidence="1 2">NBRC 110142</strain>
    </source>
</reference>